<protein>
    <recommendedName>
        <fullName evidence="1">alkaline phosphatase</fullName>
        <ecNumber evidence="1">3.1.3.1</ecNumber>
    </recommendedName>
</protein>
<dbReference type="Pfam" id="PF00245">
    <property type="entry name" value="Alk_phosphatase"/>
    <property type="match status" value="1"/>
</dbReference>
<feature type="binding site" evidence="3">
    <location>
        <position position="43"/>
    </location>
    <ligand>
        <name>Zn(2+)</name>
        <dbReference type="ChEBI" id="CHEBI:29105"/>
        <label>2</label>
    </ligand>
</feature>
<dbReference type="EMBL" id="CAJVPS010022429">
    <property type="protein sequence ID" value="CAG8710748.1"/>
    <property type="molecule type" value="Genomic_DNA"/>
</dbReference>
<evidence type="ECO:0000256" key="2">
    <source>
        <dbReference type="ARBA" id="ARBA00022553"/>
    </source>
</evidence>
<dbReference type="GO" id="GO:0000329">
    <property type="term" value="C:fungal-type vacuole membrane"/>
    <property type="evidence" value="ECO:0007669"/>
    <property type="project" value="TreeGrafter"/>
</dbReference>
<feature type="binding site" evidence="3">
    <location>
        <position position="42"/>
    </location>
    <ligand>
        <name>Zn(2+)</name>
        <dbReference type="ChEBI" id="CHEBI:29105"/>
        <label>2</label>
    </ligand>
</feature>
<comment type="cofactor">
    <cofactor evidence="3">
        <name>Zn(2+)</name>
        <dbReference type="ChEBI" id="CHEBI:29105"/>
    </cofactor>
    <text evidence="3">Binds 2 Zn(2+) ions.</text>
</comment>
<evidence type="ECO:0000313" key="4">
    <source>
        <dbReference type="EMBL" id="CAG8710748.1"/>
    </source>
</evidence>
<evidence type="ECO:0000256" key="1">
    <source>
        <dbReference type="ARBA" id="ARBA00012647"/>
    </source>
</evidence>
<dbReference type="SUPFAM" id="SSF53649">
    <property type="entry name" value="Alkaline phosphatase-like"/>
    <property type="match status" value="1"/>
</dbReference>
<dbReference type="OrthoDB" id="7392499at2759"/>
<comment type="caution">
    <text evidence="4">The sequence shown here is derived from an EMBL/GenBank/DDBJ whole genome shotgun (WGS) entry which is preliminary data.</text>
</comment>
<dbReference type="Gene3D" id="3.40.720.10">
    <property type="entry name" value="Alkaline Phosphatase, subunit A"/>
    <property type="match status" value="1"/>
</dbReference>
<evidence type="ECO:0000256" key="3">
    <source>
        <dbReference type="PIRSR" id="PIRSR601952-2"/>
    </source>
</evidence>
<dbReference type="EC" id="3.1.3.1" evidence="1"/>
<keyword evidence="5" id="KW-1185">Reference proteome</keyword>
<dbReference type="PANTHER" id="PTHR11596:SF5">
    <property type="entry name" value="ALKALINE PHOSPHATASE"/>
    <property type="match status" value="1"/>
</dbReference>
<keyword evidence="2" id="KW-0597">Phosphoprotein</keyword>
<dbReference type="AlphaFoldDB" id="A0A9N9HXG6"/>
<feature type="binding site" evidence="3">
    <location>
        <position position="147"/>
    </location>
    <ligand>
        <name>Zn(2+)</name>
        <dbReference type="ChEBI" id="CHEBI:29105"/>
        <label>2</label>
    </ligand>
</feature>
<name>A0A9N9HXG6_9GLOM</name>
<dbReference type="Gene3D" id="1.10.60.40">
    <property type="match status" value="1"/>
</dbReference>
<proteinExistence type="predicted"/>
<dbReference type="Proteomes" id="UP000789508">
    <property type="component" value="Unassembled WGS sequence"/>
</dbReference>
<feature type="non-terminal residue" evidence="4">
    <location>
        <position position="1"/>
    </location>
</feature>
<dbReference type="InterPro" id="IPR017850">
    <property type="entry name" value="Alkaline_phosphatase_core_sf"/>
</dbReference>
<feature type="binding site" evidence="3">
    <location>
        <position position="4"/>
    </location>
    <ligand>
        <name>Zn(2+)</name>
        <dbReference type="ChEBI" id="CHEBI:29105"/>
        <label>2</label>
    </ligand>
</feature>
<reference evidence="4" key="1">
    <citation type="submission" date="2021-06" db="EMBL/GenBank/DDBJ databases">
        <authorList>
            <person name="Kallberg Y."/>
            <person name="Tangrot J."/>
            <person name="Rosling A."/>
        </authorList>
    </citation>
    <scope>NUCLEOTIDE SEQUENCE</scope>
    <source>
        <strain evidence="4">FL130A</strain>
    </source>
</reference>
<organism evidence="4 5">
    <name type="scientific">Ambispora leptoticha</name>
    <dbReference type="NCBI Taxonomy" id="144679"/>
    <lineage>
        <taxon>Eukaryota</taxon>
        <taxon>Fungi</taxon>
        <taxon>Fungi incertae sedis</taxon>
        <taxon>Mucoromycota</taxon>
        <taxon>Glomeromycotina</taxon>
        <taxon>Glomeromycetes</taxon>
        <taxon>Archaeosporales</taxon>
        <taxon>Ambisporaceae</taxon>
        <taxon>Ambispora</taxon>
    </lineage>
</organism>
<dbReference type="InterPro" id="IPR001952">
    <property type="entry name" value="Alkaline_phosphatase"/>
</dbReference>
<keyword evidence="3" id="KW-0862">Zinc</keyword>
<gene>
    <name evidence="4" type="ORF">ALEPTO_LOCUS11896</name>
</gene>
<dbReference type="PANTHER" id="PTHR11596">
    <property type="entry name" value="ALKALINE PHOSPHATASE"/>
    <property type="match status" value="1"/>
</dbReference>
<accession>A0A9N9HXG6</accession>
<dbReference type="GO" id="GO:0046872">
    <property type="term" value="F:metal ion binding"/>
    <property type="evidence" value="ECO:0007669"/>
    <property type="project" value="UniProtKB-KW"/>
</dbReference>
<dbReference type="GO" id="GO:0004035">
    <property type="term" value="F:alkaline phosphatase activity"/>
    <property type="evidence" value="ECO:0007669"/>
    <property type="project" value="UniProtKB-EC"/>
</dbReference>
<sequence>MAAHSNDAATHVHEILAYHETIEYVREYVDSHPNTVMISTSDHETGGLSLSRQNHLTEYPDYLWYPEVIKRVNTSSYLLAKKINGYNKEDKIDFIKKSFRDELGIDDFSDDDVEYLNKPEEFNMAHEYYLANMTSARALVGWTTHGHTAVDVNLYAYGMNSENLIGNHENTDIGDFIVDFLGLDLQSITTLLNKGNSSFHLNNHEDISRFNIDHLAHYHHGHRL</sequence>
<evidence type="ECO:0000313" key="5">
    <source>
        <dbReference type="Proteomes" id="UP000789508"/>
    </source>
</evidence>
<keyword evidence="3" id="KW-0479">Metal-binding</keyword>